<proteinExistence type="predicted"/>
<dbReference type="Pfam" id="PF01105">
    <property type="entry name" value="EMP24_GP25L"/>
    <property type="match status" value="1"/>
</dbReference>
<keyword evidence="2" id="KW-0812">Transmembrane</keyword>
<dbReference type="OrthoDB" id="3427at2759"/>
<organism evidence="5 6">
    <name type="scientific">Triparma columacea</name>
    <dbReference type="NCBI Taxonomy" id="722753"/>
    <lineage>
        <taxon>Eukaryota</taxon>
        <taxon>Sar</taxon>
        <taxon>Stramenopiles</taxon>
        <taxon>Ochrophyta</taxon>
        <taxon>Bolidophyceae</taxon>
        <taxon>Parmales</taxon>
        <taxon>Triparmaceae</taxon>
        <taxon>Triparma</taxon>
    </lineage>
</organism>
<feature type="transmembrane region" description="Helical" evidence="2">
    <location>
        <begin position="196"/>
        <end position="221"/>
    </location>
</feature>
<comment type="caution">
    <text evidence="5">The sequence shown here is derived from an EMBL/GenBank/DDBJ whole genome shotgun (WGS) entry which is preliminary data.</text>
</comment>
<evidence type="ECO:0000256" key="2">
    <source>
        <dbReference type="SAM" id="Phobius"/>
    </source>
</evidence>
<keyword evidence="3" id="KW-0732">Signal</keyword>
<evidence type="ECO:0000313" key="5">
    <source>
        <dbReference type="EMBL" id="GMI43469.1"/>
    </source>
</evidence>
<evidence type="ECO:0000259" key="4">
    <source>
        <dbReference type="Pfam" id="PF01105"/>
    </source>
</evidence>
<sequence length="227" mass="24745">MSSYLILLFAFLIVVVNGNDTLPFFIVPINTPYCIKLSYPPSTLLSITYTLTTKDATGNIKITSITSANDPTPSKTKRQKLPHWGTSPTTDEIERPLKHSDSIVLTTGDDASMCFHVLGMKNVSDKRAGDGVGVTVKVVRGPTDNEGPPSPDLMGLTKTLQKFNGRMKYILSTADAQKNEEATFYKQSEAMNAAIVFWPVVQIGVIILAATGWITGVVGFFKKTKLI</sequence>
<feature type="region of interest" description="Disordered" evidence="1">
    <location>
        <begin position="64"/>
        <end position="93"/>
    </location>
</feature>
<evidence type="ECO:0000256" key="3">
    <source>
        <dbReference type="SAM" id="SignalP"/>
    </source>
</evidence>
<dbReference type="InterPro" id="IPR009038">
    <property type="entry name" value="GOLD_dom"/>
</dbReference>
<evidence type="ECO:0000256" key="1">
    <source>
        <dbReference type="SAM" id="MobiDB-lite"/>
    </source>
</evidence>
<dbReference type="Proteomes" id="UP001165065">
    <property type="component" value="Unassembled WGS sequence"/>
</dbReference>
<dbReference type="AlphaFoldDB" id="A0A9W7GGH2"/>
<name>A0A9W7GGH2_9STRA</name>
<evidence type="ECO:0000313" key="6">
    <source>
        <dbReference type="Proteomes" id="UP001165065"/>
    </source>
</evidence>
<keyword evidence="2" id="KW-1133">Transmembrane helix</keyword>
<feature type="signal peptide" evidence="3">
    <location>
        <begin position="1"/>
        <end position="18"/>
    </location>
</feature>
<reference evidence="6" key="1">
    <citation type="journal article" date="2023" name="Commun. Biol.">
        <title>Genome analysis of Parmales, the sister group of diatoms, reveals the evolutionary specialization of diatoms from phago-mixotrophs to photoautotrophs.</title>
        <authorList>
            <person name="Ban H."/>
            <person name="Sato S."/>
            <person name="Yoshikawa S."/>
            <person name="Yamada K."/>
            <person name="Nakamura Y."/>
            <person name="Ichinomiya M."/>
            <person name="Sato N."/>
            <person name="Blanc-Mathieu R."/>
            <person name="Endo H."/>
            <person name="Kuwata A."/>
            <person name="Ogata H."/>
        </authorList>
    </citation>
    <scope>NUCLEOTIDE SEQUENCE [LARGE SCALE GENOMIC DNA]</scope>
</reference>
<feature type="domain" description="GOLD" evidence="4">
    <location>
        <begin position="25"/>
        <end position="221"/>
    </location>
</feature>
<feature type="chain" id="PRO_5040853486" description="GOLD domain-containing protein" evidence="3">
    <location>
        <begin position="19"/>
        <end position="227"/>
    </location>
</feature>
<gene>
    <name evidence="5" type="ORF">TrCOL_g4295</name>
</gene>
<dbReference type="EMBL" id="BRYA01001453">
    <property type="protein sequence ID" value="GMI43469.1"/>
    <property type="molecule type" value="Genomic_DNA"/>
</dbReference>
<keyword evidence="2" id="KW-0472">Membrane</keyword>
<keyword evidence="6" id="KW-1185">Reference proteome</keyword>
<accession>A0A9W7GGH2</accession>
<protein>
    <recommendedName>
        <fullName evidence="4">GOLD domain-containing protein</fullName>
    </recommendedName>
</protein>
<feature type="compositionally biased region" description="Polar residues" evidence="1">
    <location>
        <begin position="64"/>
        <end position="74"/>
    </location>
</feature>